<feature type="transmembrane region" description="Helical" evidence="2">
    <location>
        <begin position="31"/>
        <end position="56"/>
    </location>
</feature>
<keyword evidence="2" id="KW-0812">Transmembrane</keyword>
<gene>
    <name evidence="3" type="ORF">Pen02_81040</name>
</gene>
<evidence type="ECO:0000256" key="2">
    <source>
        <dbReference type="SAM" id="Phobius"/>
    </source>
</evidence>
<evidence type="ECO:0000256" key="1">
    <source>
        <dbReference type="SAM" id="MobiDB-lite"/>
    </source>
</evidence>
<feature type="transmembrane region" description="Helical" evidence="2">
    <location>
        <begin position="62"/>
        <end position="84"/>
    </location>
</feature>
<evidence type="ECO:0000313" key="4">
    <source>
        <dbReference type="Proteomes" id="UP000646749"/>
    </source>
</evidence>
<keyword evidence="4" id="KW-1185">Reference proteome</keyword>
<evidence type="ECO:0000313" key="3">
    <source>
        <dbReference type="EMBL" id="GIG93168.1"/>
    </source>
</evidence>
<accession>A0ABQ4EEM8</accession>
<proteinExistence type="predicted"/>
<keyword evidence="2" id="KW-1133">Transmembrane helix</keyword>
<name>A0ABQ4EEM8_9ACTN</name>
<dbReference type="EMBL" id="BONW01000052">
    <property type="protein sequence ID" value="GIG93168.1"/>
    <property type="molecule type" value="Genomic_DNA"/>
</dbReference>
<keyword evidence="2" id="KW-0472">Membrane</keyword>
<sequence>MTSNRGTRAEHQRASPAARGATASAWDSRRWLLPVFTAAGVVGLAVFGGFLMLAGLDVADKIASIVGVFIALITGGAAIVGWLMRNRPTEDRPSPWGIDVADLVNETGPAGSLPDWPQSFPGYNLGVQGNTTVRVFGGEGGLATIPGFPATMNGCAHQRFLIRWRSLGDVPIAASLVSAPDLITVEPAAYGTAGWMSSHGCGQPAWGIVHDDSRIEDISVTWQVWVPTA</sequence>
<protein>
    <submittedName>
        <fullName evidence="3">Uncharacterized protein</fullName>
    </submittedName>
</protein>
<dbReference type="Proteomes" id="UP000646749">
    <property type="component" value="Unassembled WGS sequence"/>
</dbReference>
<feature type="region of interest" description="Disordered" evidence="1">
    <location>
        <begin position="1"/>
        <end position="21"/>
    </location>
</feature>
<dbReference type="RefSeq" id="WP_203871464.1">
    <property type="nucleotide sequence ID" value="NZ_BONW01000052.1"/>
</dbReference>
<reference evidence="3 4" key="1">
    <citation type="submission" date="2021-01" db="EMBL/GenBank/DDBJ databases">
        <title>Whole genome shotgun sequence of Plantactinospora endophytica NBRC 110450.</title>
        <authorList>
            <person name="Komaki H."/>
            <person name="Tamura T."/>
        </authorList>
    </citation>
    <scope>NUCLEOTIDE SEQUENCE [LARGE SCALE GENOMIC DNA]</scope>
    <source>
        <strain evidence="3 4">NBRC 110450</strain>
    </source>
</reference>
<comment type="caution">
    <text evidence="3">The sequence shown here is derived from an EMBL/GenBank/DDBJ whole genome shotgun (WGS) entry which is preliminary data.</text>
</comment>
<organism evidence="3 4">
    <name type="scientific">Plantactinospora endophytica</name>
    <dbReference type="NCBI Taxonomy" id="673535"/>
    <lineage>
        <taxon>Bacteria</taxon>
        <taxon>Bacillati</taxon>
        <taxon>Actinomycetota</taxon>
        <taxon>Actinomycetes</taxon>
        <taxon>Micromonosporales</taxon>
        <taxon>Micromonosporaceae</taxon>
        <taxon>Plantactinospora</taxon>
    </lineage>
</organism>